<organism evidence="1 2">
    <name type="scientific">Zalaria obscura</name>
    <dbReference type="NCBI Taxonomy" id="2024903"/>
    <lineage>
        <taxon>Eukaryota</taxon>
        <taxon>Fungi</taxon>
        <taxon>Dikarya</taxon>
        <taxon>Ascomycota</taxon>
        <taxon>Pezizomycotina</taxon>
        <taxon>Dothideomycetes</taxon>
        <taxon>Dothideomycetidae</taxon>
        <taxon>Dothideales</taxon>
        <taxon>Zalariaceae</taxon>
        <taxon>Zalaria</taxon>
    </lineage>
</organism>
<protein>
    <submittedName>
        <fullName evidence="1">Translation initiation factor IF-2</fullName>
    </submittedName>
</protein>
<keyword evidence="2" id="KW-1185">Reference proteome</keyword>
<comment type="caution">
    <text evidence="1">The sequence shown here is derived from an EMBL/GenBank/DDBJ whole genome shotgun (WGS) entry which is preliminary data.</text>
</comment>
<dbReference type="EMBL" id="JAMKPW020000001">
    <property type="protein sequence ID" value="KAK8222082.1"/>
    <property type="molecule type" value="Genomic_DNA"/>
</dbReference>
<keyword evidence="1" id="KW-0396">Initiation factor</keyword>
<sequence>MPFGGQSSWDDMESSVEREALKARLEESQRLEAERKAQEQQAVDQYVSTRLFSQPALQQSPAHRKIRDRDARAKRAETGFQGIRKFPTGGSFEGDVNQEKQERRMGRQQVDQNDGKKEPTKNRGQLHGAPNDDDSKLRIRKIMQDHEAKVPENKSLSAKLQDAPSRSAQRNTYRSTEPTGERPASHRLRHLQIAPSNPPRRNKDTPTKAPRAPAAAPWLNDSGEAQDTAIRSPWGRTPPPPRPAEEEVAETWAEKDANLNRDRYTEAEAEAEARQPEQAATEQSEGGLSEEDRQMRNVLAQQQEDNALRSDREDFATRVARQGDAPLKQEQPAKSTAQLGGANQSHEHERDETGEPSPQQSLTAEEEEVRQSLSQRVQEQRATVAAKPTQTTASQPQSKDSDALLSQALGETPEQAARRLETVAQPAVSNAGPSQPGALSESEEKMLQALLARKTASLQPSAPCSTPNNQPPLDLSADELEERNILAAKFEASRAEQKRLDQERQERNARYEPQRSYRIRMTSSSGLLDPQDEPIDPQLTSQWNLVKRKEEQKTEEASTTFKPFVSQQKLSPEDIDAKFEEHRRQRSLRNAPHERRNVASTDVFKKTPFDSSPRVIQCGRCREEGHHASECTKPFTCYKCGEDGHMARNCPSKTELSKGDDFFNRYARLHRPSDDVKAPEFRGVRSVGVNTPGVRKTEFSGKKEEESDLSDRELARLHWQRQMRQDAERKRFEGAPREEEQEDEVPRPAVSGRFAARFGMEEEVEEPTITRERGRKPRRSRFEDDDIEDEGPRRGRRGRFADDDGGYSLDDMHEDRQARKDERQKKRQKAAKEAEKKAVRAQRKAEALTPIQLPEFISVSQLAQTLGVKLETFIRKVESLGFNDISHDHILSSENASLIAMEYNFEPTFGDAEVAEERDLKARPEVDDKEFLPTRPPVVAIMGHVDHGKTTILDFLRKSSVAATEHGGITQHIGAFSVALSSGKTITFLDTPGHAAFLAMRQRGANVTDIVVLVVAADDSVKPQTIEAIRHAKAANVPIIVAINKVDKEEANIERCKQDLARHGVEIEDYGGDTQVVCVSGKTGEGMETLEEAAVTLGEILDHRAETDGMVEGWVLEATTKKSGRVATVLVKRGTLKAGNIIVAGKTWARVRSLRNEAGVAVHEAGPGTPVEVDGWKDQPVAGDEVLQAPNEQKATDVVEYRQEKEDRVKMAEDMEAINETRRLESDKRAAEDAATKTANSAEGAAAADKDTESRKDESTGHQTVPFIIKADVSGSVEAVSAYVLQMSNPLCSPTVLRSGVGPVSEFDIEHAAAAQGHIVSFNLPEDPQSVGKAEQRGVKILEQNVIYRIVDQIKAVLEDKLPPVRTQRVTGEADVAAAFEIGVGGRKKIKIAGCKIRNGTIGRNKRVRVLRGEEKIYDGTVESLKNVKKDVTEMRKGTECGIGFDGWEAFEVGDQIQTYEEIVEKRTLQI</sequence>
<keyword evidence="1" id="KW-0648">Protein biosynthesis</keyword>
<accession>A0ACC3SRA0</accession>
<name>A0ACC3SRA0_9PEZI</name>
<gene>
    <name evidence="1" type="primary">IFM1_1</name>
    <name evidence="1" type="ORF">M8818_000252</name>
</gene>
<reference evidence="1" key="1">
    <citation type="submission" date="2024-02" db="EMBL/GenBank/DDBJ databases">
        <title>Metagenome Assembled Genome of Zalaria obscura JY119.</title>
        <authorList>
            <person name="Vighnesh L."/>
            <person name="Jagadeeshwari U."/>
            <person name="Venkata Ramana C."/>
            <person name="Sasikala C."/>
        </authorList>
    </citation>
    <scope>NUCLEOTIDE SEQUENCE</scope>
    <source>
        <strain evidence="1">JY119</strain>
    </source>
</reference>
<evidence type="ECO:0000313" key="1">
    <source>
        <dbReference type="EMBL" id="KAK8222082.1"/>
    </source>
</evidence>
<dbReference type="Proteomes" id="UP001320706">
    <property type="component" value="Unassembled WGS sequence"/>
</dbReference>
<evidence type="ECO:0000313" key="2">
    <source>
        <dbReference type="Proteomes" id="UP001320706"/>
    </source>
</evidence>
<proteinExistence type="predicted"/>